<feature type="transmembrane region" description="Helical" evidence="1">
    <location>
        <begin position="21"/>
        <end position="44"/>
    </location>
</feature>
<proteinExistence type="predicted"/>
<organism evidence="2 3">
    <name type="scientific">Vagococcus salmoninarum</name>
    <dbReference type="NCBI Taxonomy" id="2739"/>
    <lineage>
        <taxon>Bacteria</taxon>
        <taxon>Bacillati</taxon>
        <taxon>Bacillota</taxon>
        <taxon>Bacilli</taxon>
        <taxon>Lactobacillales</taxon>
        <taxon>Enterococcaceae</taxon>
        <taxon>Vagococcus</taxon>
    </lineage>
</organism>
<feature type="transmembrane region" description="Helical" evidence="1">
    <location>
        <begin position="56"/>
        <end position="73"/>
    </location>
</feature>
<dbReference type="Proteomes" id="UP000287239">
    <property type="component" value="Unassembled WGS sequence"/>
</dbReference>
<feature type="transmembrane region" description="Helical" evidence="1">
    <location>
        <begin position="136"/>
        <end position="155"/>
    </location>
</feature>
<accession>A0A429ZQ06</accession>
<dbReference type="OrthoDB" id="1641596at2"/>
<keyword evidence="3" id="KW-1185">Reference proteome</keyword>
<evidence type="ECO:0000313" key="3">
    <source>
        <dbReference type="Proteomes" id="UP000287239"/>
    </source>
</evidence>
<evidence type="ECO:0000313" key="2">
    <source>
        <dbReference type="EMBL" id="RST95719.1"/>
    </source>
</evidence>
<sequence length="435" mass="49681">MKISLISERRLILTIQDYRENYHYFITCLIIGISIIALSIMILIDPENFWIKIFQWLGWLMIFGAIRAWLHYFRKPDNQFLLRGLLNTLAGFLLITFSEIPSRLAFILMAVYIIANAIIKLVSYLLFRKSAVTKRFVFLLTAIILIIVGLSILAGETLSTRWTMIYFGIYGLFLGLTYLRDGFASITPKKQKEALKRRFRVSPPLIITALMPRLMLEKINESVANEALPNQAMFDSKIRTNVEILVHVTENGFGAIGHCDLIINNQVISYGNYDSASYKLFDALGDGVLLRTNKDSYIPFCLKESQKTIFSYGLLLDSTQLEQVERDLNKLLVPAYDWRPKAFYDSSSNQDYASKVYLESDKKACFSKFSSGKYQTYFVLGANCVEVVEALLGPAGMDIIRFNGIVSPGAYQDYLEKEYRRGDGIVLSKQVYQPK</sequence>
<evidence type="ECO:0008006" key="4">
    <source>
        <dbReference type="Google" id="ProtNLM"/>
    </source>
</evidence>
<feature type="transmembrane region" description="Helical" evidence="1">
    <location>
        <begin position="80"/>
        <end position="98"/>
    </location>
</feature>
<evidence type="ECO:0000256" key="1">
    <source>
        <dbReference type="SAM" id="Phobius"/>
    </source>
</evidence>
<reference evidence="2 3" key="1">
    <citation type="submission" date="2017-05" db="EMBL/GenBank/DDBJ databases">
        <title>Vagococcus spp. assemblies.</title>
        <authorList>
            <person name="Gulvik C.A."/>
        </authorList>
    </citation>
    <scope>NUCLEOTIDE SEQUENCE [LARGE SCALE GENOMIC DNA]</scope>
    <source>
        <strain evidence="2 3">NCFB 2777</strain>
    </source>
</reference>
<dbReference type="EMBL" id="NGJU01000009">
    <property type="protein sequence ID" value="RST95719.1"/>
    <property type="molecule type" value="Genomic_DNA"/>
</dbReference>
<keyword evidence="1" id="KW-0812">Transmembrane</keyword>
<feature type="transmembrane region" description="Helical" evidence="1">
    <location>
        <begin position="104"/>
        <end position="127"/>
    </location>
</feature>
<feature type="transmembrane region" description="Helical" evidence="1">
    <location>
        <begin position="161"/>
        <end position="179"/>
    </location>
</feature>
<keyword evidence="1" id="KW-1133">Transmembrane helix</keyword>
<dbReference type="InterPro" id="IPR005325">
    <property type="entry name" value="DUF308_memb"/>
</dbReference>
<keyword evidence="1" id="KW-0472">Membrane</keyword>
<dbReference type="AlphaFoldDB" id="A0A429ZQ06"/>
<name>A0A429ZQ06_9ENTE</name>
<protein>
    <recommendedName>
        <fullName evidence="4">DUF308 domain-containing protein</fullName>
    </recommendedName>
</protein>
<comment type="caution">
    <text evidence="2">The sequence shown here is derived from an EMBL/GenBank/DDBJ whole genome shotgun (WGS) entry which is preliminary data.</text>
</comment>
<gene>
    <name evidence="2" type="ORF">CBF35_07040</name>
</gene>
<dbReference type="Pfam" id="PF03729">
    <property type="entry name" value="DUF308"/>
    <property type="match status" value="1"/>
</dbReference>